<dbReference type="EMBL" id="GG692396">
    <property type="protein sequence ID" value="EER34974.1"/>
    <property type="molecule type" value="Genomic_DNA"/>
</dbReference>
<gene>
    <name evidence="1" type="ORF">CTRG_01836</name>
</gene>
<evidence type="ECO:0000313" key="1">
    <source>
        <dbReference type="EMBL" id="EER34974.1"/>
    </source>
</evidence>
<dbReference type="GeneID" id="8300099"/>
<protein>
    <submittedName>
        <fullName evidence="1">Uncharacterized protein</fullName>
    </submittedName>
</protein>
<reference evidence="1 2" key="1">
    <citation type="journal article" date="2009" name="Nature">
        <title>Evolution of pathogenicity and sexual reproduction in eight Candida genomes.</title>
        <authorList>
            <person name="Butler G."/>
            <person name="Rasmussen M.D."/>
            <person name="Lin M.F."/>
            <person name="Santos M.A."/>
            <person name="Sakthikumar S."/>
            <person name="Munro C.A."/>
            <person name="Rheinbay E."/>
            <person name="Grabherr M."/>
            <person name="Forche A."/>
            <person name="Reedy J.L."/>
            <person name="Agrafioti I."/>
            <person name="Arnaud M.B."/>
            <person name="Bates S."/>
            <person name="Brown A.J."/>
            <person name="Brunke S."/>
            <person name="Costanzo M.C."/>
            <person name="Fitzpatrick D.A."/>
            <person name="de Groot P.W."/>
            <person name="Harris D."/>
            <person name="Hoyer L.L."/>
            <person name="Hube B."/>
            <person name="Klis F.M."/>
            <person name="Kodira C."/>
            <person name="Lennard N."/>
            <person name="Logue M.E."/>
            <person name="Martin R."/>
            <person name="Neiman A.M."/>
            <person name="Nikolaou E."/>
            <person name="Quail M.A."/>
            <person name="Quinn J."/>
            <person name="Santos M.C."/>
            <person name="Schmitzberger F.F."/>
            <person name="Sherlock G."/>
            <person name="Shah P."/>
            <person name="Silverstein K.A."/>
            <person name="Skrzypek M.S."/>
            <person name="Soll D."/>
            <person name="Staggs R."/>
            <person name="Stansfield I."/>
            <person name="Stumpf M.P."/>
            <person name="Sudbery P.E."/>
            <person name="Srikantha T."/>
            <person name="Zeng Q."/>
            <person name="Berman J."/>
            <person name="Berriman M."/>
            <person name="Heitman J."/>
            <person name="Gow N.A."/>
            <person name="Lorenz M.C."/>
            <person name="Birren B.W."/>
            <person name="Kellis M."/>
            <person name="Cuomo C.A."/>
        </authorList>
    </citation>
    <scope>NUCLEOTIDE SEQUENCE [LARGE SCALE GENOMIC DNA]</scope>
    <source>
        <strain evidence="2">ATCC MYA-3404 / T1</strain>
    </source>
</reference>
<organism evidence="1 2">
    <name type="scientific">Candida tropicalis (strain ATCC MYA-3404 / T1)</name>
    <name type="common">Yeast</name>
    <dbReference type="NCBI Taxonomy" id="294747"/>
    <lineage>
        <taxon>Eukaryota</taxon>
        <taxon>Fungi</taxon>
        <taxon>Dikarya</taxon>
        <taxon>Ascomycota</taxon>
        <taxon>Saccharomycotina</taxon>
        <taxon>Pichiomycetes</taxon>
        <taxon>Debaryomycetaceae</taxon>
        <taxon>Candida/Lodderomyces clade</taxon>
        <taxon>Candida</taxon>
    </lineage>
</organism>
<dbReference type="Proteomes" id="UP000002037">
    <property type="component" value="Unassembled WGS sequence"/>
</dbReference>
<dbReference type="OrthoDB" id="4027871at2759"/>
<keyword evidence="2" id="KW-1185">Reference proteome</keyword>
<evidence type="ECO:0000313" key="2">
    <source>
        <dbReference type="Proteomes" id="UP000002037"/>
    </source>
</evidence>
<proteinExistence type="predicted"/>
<accession>C5M7K4</accession>
<dbReference type="AlphaFoldDB" id="C5M7K4"/>
<sequence>MTYSSEWERYCHEHELRIDPSNSRCAILGSPSPMSSTEIYTYESQLSMVYNENHNVEILKESTIMTSIKRFWPFKKLIKPMWSKFKKSKLKFKRKKKKSKKKQVLDLNDFKDQTTAAVPARHVSTPLAIPLFAKSCLKSKISQDFNHLLAISKTSLSSQKSSVKSVFDTSSNIHTNATTPN</sequence>
<dbReference type="KEGG" id="ctp:CTRG_01836"/>
<name>C5M7K4_CANTT</name>
<dbReference type="VEuPathDB" id="FungiDB:CTRG_01836"/>
<dbReference type="HOGENOM" id="CLU_1488821_0_0_1"/>
<dbReference type="RefSeq" id="XP_002547529.1">
    <property type="nucleotide sequence ID" value="XM_002547483.1"/>
</dbReference>